<keyword evidence="1" id="KW-0489">Methyltransferase</keyword>
<dbReference type="PANTHER" id="PTHR40036">
    <property type="entry name" value="MACROCIN O-METHYLTRANSFERASE"/>
    <property type="match status" value="1"/>
</dbReference>
<accession>A0A1M7ZKQ5</accession>
<dbReference type="RefSeq" id="WP_166669867.1">
    <property type="nucleotide sequence ID" value="NZ_FRXN01000008.1"/>
</dbReference>
<organism evidence="1 2">
    <name type="scientific">Algoriphagus zhangzhouensis</name>
    <dbReference type="NCBI Taxonomy" id="1073327"/>
    <lineage>
        <taxon>Bacteria</taxon>
        <taxon>Pseudomonadati</taxon>
        <taxon>Bacteroidota</taxon>
        <taxon>Cytophagia</taxon>
        <taxon>Cytophagales</taxon>
        <taxon>Cyclobacteriaceae</taxon>
        <taxon>Algoriphagus</taxon>
    </lineage>
</organism>
<dbReference type="Pfam" id="PF05711">
    <property type="entry name" value="TylF"/>
    <property type="match status" value="1"/>
</dbReference>
<dbReference type="InterPro" id="IPR029063">
    <property type="entry name" value="SAM-dependent_MTases_sf"/>
</dbReference>
<dbReference type="EMBL" id="FRXN01000008">
    <property type="protein sequence ID" value="SHO65392.1"/>
    <property type="molecule type" value="Genomic_DNA"/>
</dbReference>
<gene>
    <name evidence="1" type="ORF">SAMN04488108_4053</name>
</gene>
<dbReference type="SUPFAM" id="SSF53335">
    <property type="entry name" value="S-adenosyl-L-methionine-dependent methyltransferases"/>
    <property type="match status" value="1"/>
</dbReference>
<sequence>MLQRFIKKKRGQVIDNSYADLTEDEIEIIKFVLPFTMTSKERLISLIRAVRYLEQNKIEGDFVECGVWKGGSVMAMISVLKKLQSSERIIWLCDTFEGMTPPLIDDAKFDGTSAKSLLELDVNRTSNVWAVSGLEEVKRNISDLKYPHDKINYVVGPVEATLPSLSIEAISLLRLDTDWYESTKVELEILFPKLVKGGVLIIDDYGHWKGCKKAVDEYFETLDQPIFLNRIDYTGRIFTKYW</sequence>
<dbReference type="GO" id="GO:0032259">
    <property type="term" value="P:methylation"/>
    <property type="evidence" value="ECO:0007669"/>
    <property type="project" value="UniProtKB-KW"/>
</dbReference>
<keyword evidence="2" id="KW-1185">Reference proteome</keyword>
<keyword evidence="1" id="KW-0808">Transferase</keyword>
<name>A0A1M7ZKQ5_9BACT</name>
<dbReference type="STRING" id="1073327.SAMN04488108_4053"/>
<dbReference type="Proteomes" id="UP000184609">
    <property type="component" value="Unassembled WGS sequence"/>
</dbReference>
<dbReference type="InterPro" id="IPR008884">
    <property type="entry name" value="TylF_MeTrfase"/>
</dbReference>
<dbReference type="PANTHER" id="PTHR40036:SF1">
    <property type="entry name" value="MACROCIN O-METHYLTRANSFERASE"/>
    <property type="match status" value="1"/>
</dbReference>
<proteinExistence type="predicted"/>
<reference evidence="2" key="1">
    <citation type="submission" date="2016-12" db="EMBL/GenBank/DDBJ databases">
        <authorList>
            <person name="Varghese N."/>
            <person name="Submissions S."/>
        </authorList>
    </citation>
    <scope>NUCLEOTIDE SEQUENCE [LARGE SCALE GENOMIC DNA]</scope>
    <source>
        <strain evidence="2">DSM 25035</strain>
    </source>
</reference>
<protein>
    <submittedName>
        <fullName evidence="1">Macrocin-O-methyltransferase (TylF)</fullName>
    </submittedName>
</protein>
<dbReference type="GO" id="GO:0008168">
    <property type="term" value="F:methyltransferase activity"/>
    <property type="evidence" value="ECO:0007669"/>
    <property type="project" value="UniProtKB-KW"/>
</dbReference>
<dbReference type="Gene3D" id="3.40.50.150">
    <property type="entry name" value="Vaccinia Virus protein VP39"/>
    <property type="match status" value="1"/>
</dbReference>
<dbReference type="AlphaFoldDB" id="A0A1M7ZKQ5"/>
<evidence type="ECO:0000313" key="1">
    <source>
        <dbReference type="EMBL" id="SHO65392.1"/>
    </source>
</evidence>
<evidence type="ECO:0000313" key="2">
    <source>
        <dbReference type="Proteomes" id="UP000184609"/>
    </source>
</evidence>